<name>A0A238VG85_9ACTN</name>
<sequence>MGNALHTPGQPGAGAVSPAEARLDDAGLIAVQGPGLIAPRTGVLYGPGSTTLVTGTSDTAPMTVQIAPHHWVTSRQDADGVYRGALEAARKVSIGAAPASGAGTRIDVVYEKQNDAYSTISPDGTTEPVYAVAAGQPGGAKPAIPVGAIEVATVAVSPGATATNGAGVLITNTARQTVPRNTRIPVRNQAEQDALTAFPGLEVYRLDDGRVQLCTSAGPPAVWVTTFDPTNPPRTGRAYSADAYTGASVTGVTNVLRTIAYPDPGFPHRVLVDAYHRALVSPGSSWNLTARVDTTGGTLIRPVGSATSTSYADVRIHGGISGVLSGGHSVLICAERVAGVTGDGYQVQTEANLQSYRVQVVPA</sequence>
<accession>A0A238VG85</accession>
<proteinExistence type="predicted"/>
<gene>
    <name evidence="1" type="ORF">SAMN06272737_103100</name>
</gene>
<dbReference type="EMBL" id="FZNO01000003">
    <property type="protein sequence ID" value="SNR33178.1"/>
    <property type="molecule type" value="Genomic_DNA"/>
</dbReference>
<dbReference type="RefSeq" id="WP_089335247.1">
    <property type="nucleotide sequence ID" value="NZ_FZNO01000003.1"/>
</dbReference>
<dbReference type="OrthoDB" id="4965516at2"/>
<protein>
    <submittedName>
        <fullName evidence="1">Uncharacterized protein</fullName>
    </submittedName>
</protein>
<evidence type="ECO:0000313" key="2">
    <source>
        <dbReference type="Proteomes" id="UP000198403"/>
    </source>
</evidence>
<dbReference type="Proteomes" id="UP000198403">
    <property type="component" value="Unassembled WGS sequence"/>
</dbReference>
<dbReference type="AlphaFoldDB" id="A0A238VG85"/>
<reference evidence="1 2" key="1">
    <citation type="submission" date="2017-06" db="EMBL/GenBank/DDBJ databases">
        <authorList>
            <person name="Kim H.J."/>
            <person name="Triplett B.A."/>
        </authorList>
    </citation>
    <scope>NUCLEOTIDE SEQUENCE [LARGE SCALE GENOMIC DNA]</scope>
    <source>
        <strain evidence="1 2">DSM 44272</strain>
    </source>
</reference>
<evidence type="ECO:0000313" key="1">
    <source>
        <dbReference type="EMBL" id="SNR33178.1"/>
    </source>
</evidence>
<keyword evidence="2" id="KW-1185">Reference proteome</keyword>
<organism evidence="1 2">
    <name type="scientific">Blastococcus mobilis</name>
    <dbReference type="NCBI Taxonomy" id="1938746"/>
    <lineage>
        <taxon>Bacteria</taxon>
        <taxon>Bacillati</taxon>
        <taxon>Actinomycetota</taxon>
        <taxon>Actinomycetes</taxon>
        <taxon>Geodermatophilales</taxon>
        <taxon>Geodermatophilaceae</taxon>
        <taxon>Blastococcus</taxon>
    </lineage>
</organism>